<accession>A0A1M6LM79</accession>
<keyword evidence="2" id="KW-1185">Reference proteome</keyword>
<evidence type="ECO:0000313" key="2">
    <source>
        <dbReference type="Proteomes" id="UP000184314"/>
    </source>
</evidence>
<evidence type="ECO:0000313" key="1">
    <source>
        <dbReference type="EMBL" id="SHJ72273.1"/>
    </source>
</evidence>
<gene>
    <name evidence="1" type="ORF">SAMN04488007_1217</name>
</gene>
<dbReference type="STRING" id="228958.SAMN04488007_1217"/>
<proteinExistence type="predicted"/>
<organism evidence="1 2">
    <name type="scientific">Maribacter aquivivus</name>
    <dbReference type="NCBI Taxonomy" id="228958"/>
    <lineage>
        <taxon>Bacteria</taxon>
        <taxon>Pseudomonadati</taxon>
        <taxon>Bacteroidota</taxon>
        <taxon>Flavobacteriia</taxon>
        <taxon>Flavobacteriales</taxon>
        <taxon>Flavobacteriaceae</taxon>
        <taxon>Maribacter</taxon>
    </lineage>
</organism>
<dbReference type="EMBL" id="FQZX01000001">
    <property type="protein sequence ID" value="SHJ72273.1"/>
    <property type="molecule type" value="Genomic_DNA"/>
</dbReference>
<protein>
    <submittedName>
        <fullName evidence="1">Uncharacterized protein</fullName>
    </submittedName>
</protein>
<reference evidence="2" key="1">
    <citation type="submission" date="2016-11" db="EMBL/GenBank/DDBJ databases">
        <authorList>
            <person name="Varghese N."/>
            <person name="Submissions S."/>
        </authorList>
    </citation>
    <scope>NUCLEOTIDE SEQUENCE [LARGE SCALE GENOMIC DNA]</scope>
    <source>
        <strain evidence="2">DSM 16478</strain>
    </source>
</reference>
<dbReference type="Proteomes" id="UP000184314">
    <property type="component" value="Unassembled WGS sequence"/>
</dbReference>
<name>A0A1M6LM79_9FLAO</name>
<sequence>MNEVKPKNQPFMNQRIILFILLIFCLAEVKSQNNDTQAGLYNILSGSLIGGVGAMINKKPNEKTGKVFLKGLGQGALGGYMTFESKRLIRDFSDTGNYAYVWPSRLLNSLGNSIILNASSNRKFWERYYLNIGFSHFEYDIKRENSFQVKLLPFSLLSTFYGFSQGEIDFRRSFYTGNLFFESYKNTENYNGKAILNVVILNKGLLDNRSNTIGHELIHTFQYEGFIGFNSYLDKKMNNIKREGDFWTKFNFILYPDWNALIFSSAYNISAPFANSYENRFYEKEAYYYTGSLLNE</sequence>
<dbReference type="AlphaFoldDB" id="A0A1M6LM79"/>